<dbReference type="Pfam" id="PF20791">
    <property type="entry name" value="Acyl-ACP_TE_C"/>
    <property type="match status" value="1"/>
</dbReference>
<proteinExistence type="inferred from homology"/>
<evidence type="ECO:0000256" key="1">
    <source>
        <dbReference type="ARBA" id="ARBA00006500"/>
    </source>
</evidence>
<dbReference type="Pfam" id="PF01643">
    <property type="entry name" value="Acyl-ACP_TE"/>
    <property type="match status" value="1"/>
</dbReference>
<keyword evidence="7" id="KW-0275">Fatty acid biosynthesis</keyword>
<evidence type="ECO:0000313" key="11">
    <source>
        <dbReference type="Proteomes" id="UP000013909"/>
    </source>
</evidence>
<feature type="domain" description="Acyl-ACP thioesterase-like C-terminal" evidence="9">
    <location>
        <begin position="152"/>
        <end position="214"/>
    </location>
</feature>
<dbReference type="InterPro" id="IPR002864">
    <property type="entry name" value="Acyl-ACP_thioesterase_NHD"/>
</dbReference>
<dbReference type="Proteomes" id="UP000013909">
    <property type="component" value="Unassembled WGS sequence"/>
</dbReference>
<gene>
    <name evidence="10" type="ORF">ADIS_4219</name>
</gene>
<dbReference type="InterPro" id="IPR045023">
    <property type="entry name" value="FATA/B"/>
</dbReference>
<organism evidence="10 11">
    <name type="scientific">Lunatimonas lonarensis</name>
    <dbReference type="NCBI Taxonomy" id="1232681"/>
    <lineage>
        <taxon>Bacteria</taxon>
        <taxon>Pseudomonadati</taxon>
        <taxon>Bacteroidota</taxon>
        <taxon>Cytophagia</taxon>
        <taxon>Cytophagales</taxon>
        <taxon>Cyclobacteriaceae</taxon>
    </lineage>
</organism>
<dbReference type="AlphaFoldDB" id="R7ZMI0"/>
<protein>
    <submittedName>
        <fullName evidence="10">Acyl-ACP thioesterase</fullName>
    </submittedName>
</protein>
<dbReference type="InterPro" id="IPR029069">
    <property type="entry name" value="HotDog_dom_sf"/>
</dbReference>
<name>R7ZMI0_9BACT</name>
<dbReference type="OrthoDB" id="9801517at2"/>
<dbReference type="CDD" id="cd00586">
    <property type="entry name" value="4HBT"/>
    <property type="match status" value="2"/>
</dbReference>
<keyword evidence="2" id="KW-0444">Lipid biosynthesis</keyword>
<feature type="domain" description="Acyl-ACP thioesterase N-terminal hotdog" evidence="8">
    <location>
        <begin position="9"/>
        <end position="125"/>
    </location>
</feature>
<keyword evidence="5" id="KW-0809">Transit peptide</keyword>
<dbReference type="SUPFAM" id="SSF54637">
    <property type="entry name" value="Thioesterase/thiol ester dehydrase-isomerase"/>
    <property type="match status" value="2"/>
</dbReference>
<evidence type="ECO:0000256" key="6">
    <source>
        <dbReference type="ARBA" id="ARBA00023098"/>
    </source>
</evidence>
<dbReference type="STRING" id="1232681.ADIS_4219"/>
<dbReference type="RefSeq" id="WP_010856332.1">
    <property type="nucleotide sequence ID" value="NZ_AQHR01000109.1"/>
</dbReference>
<comment type="similarity">
    <text evidence="1">Belongs to the acyl-ACP thioesterase family.</text>
</comment>
<evidence type="ECO:0000256" key="7">
    <source>
        <dbReference type="ARBA" id="ARBA00023160"/>
    </source>
</evidence>
<evidence type="ECO:0000256" key="3">
    <source>
        <dbReference type="ARBA" id="ARBA00022801"/>
    </source>
</evidence>
<keyword evidence="3" id="KW-0378">Hydrolase</keyword>
<dbReference type="GO" id="GO:0016297">
    <property type="term" value="F:fatty acyl-[ACP] hydrolase activity"/>
    <property type="evidence" value="ECO:0007669"/>
    <property type="project" value="InterPro"/>
</dbReference>
<dbReference type="InterPro" id="IPR049427">
    <property type="entry name" value="Acyl-ACP_TE_C"/>
</dbReference>
<dbReference type="EMBL" id="AQHR01000109">
    <property type="protein sequence ID" value="EON75306.1"/>
    <property type="molecule type" value="Genomic_DNA"/>
</dbReference>
<evidence type="ECO:0000256" key="5">
    <source>
        <dbReference type="ARBA" id="ARBA00022946"/>
    </source>
</evidence>
<evidence type="ECO:0000256" key="4">
    <source>
        <dbReference type="ARBA" id="ARBA00022832"/>
    </source>
</evidence>
<reference evidence="10 11" key="1">
    <citation type="submission" date="2013-02" db="EMBL/GenBank/DDBJ databases">
        <title>A novel strain isolated from Lonar lake, Maharashtra, India.</title>
        <authorList>
            <person name="Singh A."/>
        </authorList>
    </citation>
    <scope>NUCLEOTIDE SEQUENCE [LARGE SCALE GENOMIC DNA]</scope>
    <source>
        <strain evidence="10 11">AK24</strain>
    </source>
</reference>
<comment type="caution">
    <text evidence="10">The sequence shown here is derived from an EMBL/GenBank/DDBJ whole genome shotgun (WGS) entry which is preliminary data.</text>
</comment>
<keyword evidence="6" id="KW-0443">Lipid metabolism</keyword>
<dbReference type="PATRIC" id="fig|1288963.3.peg.4205"/>
<evidence type="ECO:0000313" key="10">
    <source>
        <dbReference type="EMBL" id="EON75306.1"/>
    </source>
</evidence>
<evidence type="ECO:0000259" key="9">
    <source>
        <dbReference type="Pfam" id="PF20791"/>
    </source>
</evidence>
<keyword evidence="4" id="KW-0276">Fatty acid metabolism</keyword>
<sequence>MPAPKLFHFEKNFEILSFQVDPEGKLRWSALGNLFQEIAWQHADSGNFGQNLFDLGFHWVLSRFHIEVQKLPHWGEVIRMKTAARGIDSLFALREFEMTSLSAEVLARGMSSWLLLDSKSKRPKRPNQFLPGDLFPEVAKGTLLPAKLPVPTETSHTKLFTVQPSDLDMNNHVNNVTYIRWIEDYSHAFGLAFSRLEINFLAEAILHQDVEVTAQNSEAGWILVGRVNNAPIFLARTSG</sequence>
<dbReference type="Gene3D" id="3.10.129.10">
    <property type="entry name" value="Hotdog Thioesterase"/>
    <property type="match status" value="1"/>
</dbReference>
<accession>R7ZMI0</accession>
<evidence type="ECO:0000259" key="8">
    <source>
        <dbReference type="Pfam" id="PF01643"/>
    </source>
</evidence>
<keyword evidence="11" id="KW-1185">Reference proteome</keyword>
<dbReference type="GO" id="GO:0000036">
    <property type="term" value="F:acyl carrier activity"/>
    <property type="evidence" value="ECO:0007669"/>
    <property type="project" value="TreeGrafter"/>
</dbReference>
<dbReference type="PANTHER" id="PTHR31727">
    <property type="entry name" value="OLEOYL-ACYL CARRIER PROTEIN THIOESTERASE 1, CHLOROPLASTIC"/>
    <property type="match status" value="1"/>
</dbReference>
<dbReference type="PANTHER" id="PTHR31727:SF6">
    <property type="entry name" value="OLEOYL-ACYL CARRIER PROTEIN THIOESTERASE 1, CHLOROPLASTIC"/>
    <property type="match status" value="1"/>
</dbReference>
<evidence type="ECO:0000256" key="2">
    <source>
        <dbReference type="ARBA" id="ARBA00022516"/>
    </source>
</evidence>